<evidence type="ECO:0000256" key="3">
    <source>
        <dbReference type="ARBA" id="ARBA00023125"/>
    </source>
</evidence>
<dbReference type="PROSITE" id="PS00463">
    <property type="entry name" value="ZN2_CY6_FUNGAL_1"/>
    <property type="match status" value="1"/>
</dbReference>
<evidence type="ECO:0000256" key="5">
    <source>
        <dbReference type="ARBA" id="ARBA00023242"/>
    </source>
</evidence>
<feature type="region of interest" description="Disordered" evidence="6">
    <location>
        <begin position="1"/>
        <end position="220"/>
    </location>
</feature>
<proteinExistence type="predicted"/>
<feature type="compositionally biased region" description="Low complexity" evidence="6">
    <location>
        <begin position="146"/>
        <end position="160"/>
    </location>
</feature>
<dbReference type="InParanoid" id="A0A0C2SE25"/>
<dbReference type="PANTHER" id="PTHR31668:SF26">
    <property type="entry name" value="GLUCOSE TRANSPORT TRANSCRIPTION REGULATOR RGT1-RELATED"/>
    <property type="match status" value="1"/>
</dbReference>
<accession>A0A0C2SE25</accession>
<dbReference type="CDD" id="cd00067">
    <property type="entry name" value="GAL4"/>
    <property type="match status" value="1"/>
</dbReference>
<feature type="region of interest" description="Disordered" evidence="6">
    <location>
        <begin position="949"/>
        <end position="977"/>
    </location>
</feature>
<dbReference type="HOGENOM" id="CLU_006242_0_0_1"/>
<feature type="domain" description="Zn(2)-C6 fungal-type" evidence="7">
    <location>
        <begin position="219"/>
        <end position="253"/>
    </location>
</feature>
<protein>
    <recommendedName>
        <fullName evidence="7">Zn(2)-C6 fungal-type domain-containing protein</fullName>
    </recommendedName>
</protein>
<feature type="compositionally biased region" description="Low complexity" evidence="6">
    <location>
        <begin position="1"/>
        <end position="17"/>
    </location>
</feature>
<dbReference type="GO" id="GO:0006351">
    <property type="term" value="P:DNA-templated transcription"/>
    <property type="evidence" value="ECO:0007669"/>
    <property type="project" value="InterPro"/>
</dbReference>
<dbReference type="InterPro" id="IPR050797">
    <property type="entry name" value="Carb_Metab_Trans_Reg"/>
</dbReference>
<evidence type="ECO:0000313" key="9">
    <source>
        <dbReference type="Proteomes" id="UP000054549"/>
    </source>
</evidence>
<sequence length="977" mass="108273">MTSPPSGEPSSPASSAPQPLPHQPQPTQTKPSSTANKKPRQRKQAAQKNRSPAIYSSSRPPVLQPYPPSPFHIMNPSYGSPFAQQPHHPAYPPQPSNPNLPPPHHQYAYPVHPSHYPPPHPYSHYPQYQPMMMYPAPRTSAPPDTPQSLPSPSLQSPSASGAGQKRKRRSEGVRGKPGDKASDDETGTSGTDNRPHQPPPPQQQQQPVDAKKRTKTQRACDSCRSRKIRCDILADAEPPRCQHCKQYGFDCTFFLPITETRFKKKKLEEEHQGEKEKSGDSSRITVAAQTESKQDISVLGPTSAIHLLHSQASISSRIYEAYDTRWHYKYEVSQKDGLIQVQRPNQEEKQLTHPKPIDLRVEPETIQQLLNAYFSEVAPILPVVTRNDFLANPNPPPILLYSMCLVAAARRDVPQTVFDTIRHTVNTIIKAEDVLSTASIANVQALLILCMTGDCHSPSVSSALSALWIRLGAAIRMAQDLGLHRCESVKQNIELRRRLWAACLISDRWTSLTYGHPYMIDVQDCDARLPSSGDSNDLYIDELVRLSVILGRVLKTIYSPSGLTFTTDEQLYRLLSDLETWKTGLPEQLQFKGPTSSQGAGLLHLLYSCVSLMFWRVFMRISYTCPEHLKFALTVEKWTQLIELTGESIDWLEANENAYDIWILVPYSATSCALVQYHTWARRKDNDAALKLRKLRDCVRRWEGSISPDHMSARRKTAEIIALLYEATQGPHLPFEAPPLNPTGGVTVRQPVGLEYKKDPTRPGGGVFVAHGEARQRQAEFKDVPEGVIIRGSDNGSDENDMETAQENIASAPLSDERSRDDRERAAMNCESSAFAPPLQDVGKPLGATGNGRRPAQRQSTFPSPLGEATSPSMVNITPLSRVSQANVNPTMDKRVPAGSNQVKVINTLDGTPGGGSLAEFVTVDTYLDGIPGSMFDWGQWDTFFARFNNPGQTGGNGSGGSSNLQYPQQSSAQRPQ</sequence>
<feature type="compositionally biased region" description="Polar residues" evidence="6">
    <location>
        <begin position="965"/>
        <end position="977"/>
    </location>
</feature>
<dbReference type="Pfam" id="PF00172">
    <property type="entry name" value="Zn_clus"/>
    <property type="match status" value="1"/>
</dbReference>
<feature type="compositionally biased region" description="Basic and acidic residues" evidence="6">
    <location>
        <begin position="170"/>
        <end position="183"/>
    </location>
</feature>
<feature type="compositionally biased region" description="Polar residues" evidence="6">
    <location>
        <begin position="281"/>
        <end position="291"/>
    </location>
</feature>
<dbReference type="InterPro" id="IPR007219">
    <property type="entry name" value="XnlR_reg_dom"/>
</dbReference>
<feature type="compositionally biased region" description="Pro residues" evidence="6">
    <location>
        <begin position="89"/>
        <end position="104"/>
    </location>
</feature>
<feature type="compositionally biased region" description="Basic and acidic residues" evidence="6">
    <location>
        <begin position="266"/>
        <end position="280"/>
    </location>
</feature>
<evidence type="ECO:0000256" key="2">
    <source>
        <dbReference type="ARBA" id="ARBA00023015"/>
    </source>
</evidence>
<feature type="compositionally biased region" description="Low complexity" evidence="6">
    <location>
        <begin position="25"/>
        <end position="36"/>
    </location>
</feature>
<dbReference type="AlphaFoldDB" id="A0A0C2SE25"/>
<feature type="compositionally biased region" description="Low complexity" evidence="6">
    <location>
        <begin position="122"/>
        <end position="137"/>
    </location>
</feature>
<dbReference type="Proteomes" id="UP000054549">
    <property type="component" value="Unassembled WGS sequence"/>
</dbReference>
<dbReference type="GO" id="GO:0008270">
    <property type="term" value="F:zinc ion binding"/>
    <property type="evidence" value="ECO:0007669"/>
    <property type="project" value="InterPro"/>
</dbReference>
<feature type="compositionally biased region" description="Basic and acidic residues" evidence="6">
    <location>
        <begin position="815"/>
        <end position="826"/>
    </location>
</feature>
<dbReference type="SUPFAM" id="SSF57701">
    <property type="entry name" value="Zn2/Cys6 DNA-binding domain"/>
    <property type="match status" value="1"/>
</dbReference>
<dbReference type="EMBL" id="KN818286">
    <property type="protein sequence ID" value="KIL61315.1"/>
    <property type="molecule type" value="Genomic_DNA"/>
</dbReference>
<keyword evidence="3" id="KW-0238">DNA-binding</keyword>
<keyword evidence="9" id="KW-1185">Reference proteome</keyword>
<dbReference type="PANTHER" id="PTHR31668">
    <property type="entry name" value="GLUCOSE TRANSPORT TRANSCRIPTION REGULATOR RGT1-RELATED-RELATED"/>
    <property type="match status" value="1"/>
</dbReference>
<evidence type="ECO:0000256" key="6">
    <source>
        <dbReference type="SAM" id="MobiDB-lite"/>
    </source>
</evidence>
<feature type="region of interest" description="Disordered" evidence="6">
    <location>
        <begin position="788"/>
        <end position="872"/>
    </location>
</feature>
<dbReference type="STRING" id="946122.A0A0C2SE25"/>
<dbReference type="OrthoDB" id="4161332at2759"/>
<name>A0A0C2SE25_AMAMK</name>
<dbReference type="CDD" id="cd12148">
    <property type="entry name" value="fungal_TF_MHR"/>
    <property type="match status" value="1"/>
</dbReference>
<dbReference type="GO" id="GO:0003677">
    <property type="term" value="F:DNA binding"/>
    <property type="evidence" value="ECO:0007669"/>
    <property type="project" value="UniProtKB-KW"/>
</dbReference>
<feature type="compositionally biased region" description="Low complexity" evidence="6">
    <location>
        <begin position="105"/>
        <end position="114"/>
    </location>
</feature>
<dbReference type="InterPro" id="IPR001138">
    <property type="entry name" value="Zn2Cys6_DnaBD"/>
</dbReference>
<keyword evidence="5" id="KW-0539">Nucleus</keyword>
<evidence type="ECO:0000256" key="1">
    <source>
        <dbReference type="ARBA" id="ARBA00022723"/>
    </source>
</evidence>
<feature type="region of interest" description="Disordered" evidence="6">
    <location>
        <begin position="266"/>
        <end position="292"/>
    </location>
</feature>
<dbReference type="SMART" id="SM00906">
    <property type="entry name" value="Fungal_trans"/>
    <property type="match status" value="1"/>
</dbReference>
<evidence type="ECO:0000259" key="7">
    <source>
        <dbReference type="PROSITE" id="PS50048"/>
    </source>
</evidence>
<keyword evidence="2" id="KW-0805">Transcription regulation</keyword>
<dbReference type="PROSITE" id="PS50048">
    <property type="entry name" value="ZN2_CY6_FUNGAL_2"/>
    <property type="match status" value="1"/>
</dbReference>
<keyword evidence="4" id="KW-0804">Transcription</keyword>
<gene>
    <name evidence="8" type="ORF">M378DRAFT_187599</name>
</gene>
<evidence type="ECO:0000256" key="4">
    <source>
        <dbReference type="ARBA" id="ARBA00023163"/>
    </source>
</evidence>
<dbReference type="Gene3D" id="4.10.240.10">
    <property type="entry name" value="Zn(2)-C6 fungal-type DNA-binding domain"/>
    <property type="match status" value="1"/>
</dbReference>
<dbReference type="Pfam" id="PF04082">
    <property type="entry name" value="Fungal_trans"/>
    <property type="match status" value="1"/>
</dbReference>
<keyword evidence="1" id="KW-0479">Metal-binding</keyword>
<organism evidence="8 9">
    <name type="scientific">Amanita muscaria (strain Koide BX008)</name>
    <dbReference type="NCBI Taxonomy" id="946122"/>
    <lineage>
        <taxon>Eukaryota</taxon>
        <taxon>Fungi</taxon>
        <taxon>Dikarya</taxon>
        <taxon>Basidiomycota</taxon>
        <taxon>Agaricomycotina</taxon>
        <taxon>Agaricomycetes</taxon>
        <taxon>Agaricomycetidae</taxon>
        <taxon>Agaricales</taxon>
        <taxon>Pluteineae</taxon>
        <taxon>Amanitaceae</taxon>
        <taxon>Amanita</taxon>
    </lineage>
</organism>
<dbReference type="SMART" id="SM00066">
    <property type="entry name" value="GAL4"/>
    <property type="match status" value="1"/>
</dbReference>
<dbReference type="InterPro" id="IPR036864">
    <property type="entry name" value="Zn2-C6_fun-type_DNA-bd_sf"/>
</dbReference>
<dbReference type="GO" id="GO:0000981">
    <property type="term" value="F:DNA-binding transcription factor activity, RNA polymerase II-specific"/>
    <property type="evidence" value="ECO:0007669"/>
    <property type="project" value="InterPro"/>
</dbReference>
<evidence type="ECO:0000313" key="8">
    <source>
        <dbReference type="EMBL" id="KIL61315.1"/>
    </source>
</evidence>
<reference evidence="8 9" key="1">
    <citation type="submission" date="2014-04" db="EMBL/GenBank/DDBJ databases">
        <title>Evolutionary Origins and Diversification of the Mycorrhizal Mutualists.</title>
        <authorList>
            <consortium name="DOE Joint Genome Institute"/>
            <consortium name="Mycorrhizal Genomics Consortium"/>
            <person name="Kohler A."/>
            <person name="Kuo A."/>
            <person name="Nagy L.G."/>
            <person name="Floudas D."/>
            <person name="Copeland A."/>
            <person name="Barry K.W."/>
            <person name="Cichocki N."/>
            <person name="Veneault-Fourrey C."/>
            <person name="LaButti K."/>
            <person name="Lindquist E.A."/>
            <person name="Lipzen A."/>
            <person name="Lundell T."/>
            <person name="Morin E."/>
            <person name="Murat C."/>
            <person name="Riley R."/>
            <person name="Ohm R."/>
            <person name="Sun H."/>
            <person name="Tunlid A."/>
            <person name="Henrissat B."/>
            <person name="Grigoriev I.V."/>
            <person name="Hibbett D.S."/>
            <person name="Martin F."/>
        </authorList>
    </citation>
    <scope>NUCLEOTIDE SEQUENCE [LARGE SCALE GENOMIC DNA]</scope>
    <source>
        <strain evidence="8 9">Koide BX008</strain>
    </source>
</reference>